<evidence type="ECO:0000313" key="1">
    <source>
        <dbReference type="EMBL" id="AES72876.1"/>
    </source>
</evidence>
<reference evidence="1 3" key="1">
    <citation type="journal article" date="2011" name="Nature">
        <title>The Medicago genome provides insight into the evolution of rhizobial symbioses.</title>
        <authorList>
            <person name="Young N.D."/>
            <person name="Debelle F."/>
            <person name="Oldroyd G.E."/>
            <person name="Geurts R."/>
            <person name="Cannon S.B."/>
            <person name="Udvardi M.K."/>
            <person name="Benedito V.A."/>
            <person name="Mayer K.F."/>
            <person name="Gouzy J."/>
            <person name="Schoof H."/>
            <person name="Van de Peer Y."/>
            <person name="Proost S."/>
            <person name="Cook D.R."/>
            <person name="Meyers B.C."/>
            <person name="Spannagl M."/>
            <person name="Cheung F."/>
            <person name="De Mita S."/>
            <person name="Krishnakumar V."/>
            <person name="Gundlach H."/>
            <person name="Zhou S."/>
            <person name="Mudge J."/>
            <person name="Bharti A.K."/>
            <person name="Murray J.D."/>
            <person name="Naoumkina M.A."/>
            <person name="Rosen B."/>
            <person name="Silverstein K.A."/>
            <person name="Tang H."/>
            <person name="Rombauts S."/>
            <person name="Zhao P.X."/>
            <person name="Zhou P."/>
            <person name="Barbe V."/>
            <person name="Bardou P."/>
            <person name="Bechner M."/>
            <person name="Bellec A."/>
            <person name="Berger A."/>
            <person name="Berges H."/>
            <person name="Bidwell S."/>
            <person name="Bisseling T."/>
            <person name="Choisne N."/>
            <person name="Couloux A."/>
            <person name="Denny R."/>
            <person name="Deshpande S."/>
            <person name="Dai X."/>
            <person name="Doyle J.J."/>
            <person name="Dudez A.M."/>
            <person name="Farmer A.D."/>
            <person name="Fouteau S."/>
            <person name="Franken C."/>
            <person name="Gibelin C."/>
            <person name="Gish J."/>
            <person name="Goldstein S."/>
            <person name="Gonzalez A.J."/>
            <person name="Green P.J."/>
            <person name="Hallab A."/>
            <person name="Hartog M."/>
            <person name="Hua A."/>
            <person name="Humphray S.J."/>
            <person name="Jeong D.H."/>
            <person name="Jing Y."/>
            <person name="Jocker A."/>
            <person name="Kenton S.M."/>
            <person name="Kim D.J."/>
            <person name="Klee K."/>
            <person name="Lai H."/>
            <person name="Lang C."/>
            <person name="Lin S."/>
            <person name="Macmil S.L."/>
            <person name="Magdelenat G."/>
            <person name="Matthews L."/>
            <person name="McCorrison J."/>
            <person name="Monaghan E.L."/>
            <person name="Mun J.H."/>
            <person name="Najar F.Z."/>
            <person name="Nicholson C."/>
            <person name="Noirot C."/>
            <person name="O'Bleness M."/>
            <person name="Paule C.R."/>
            <person name="Poulain J."/>
            <person name="Prion F."/>
            <person name="Qin B."/>
            <person name="Qu C."/>
            <person name="Retzel E.F."/>
            <person name="Riddle C."/>
            <person name="Sallet E."/>
            <person name="Samain S."/>
            <person name="Samson N."/>
            <person name="Sanders I."/>
            <person name="Saurat O."/>
            <person name="Scarpelli C."/>
            <person name="Schiex T."/>
            <person name="Segurens B."/>
            <person name="Severin A.J."/>
            <person name="Sherrier D.J."/>
            <person name="Shi R."/>
            <person name="Sims S."/>
            <person name="Singer S.R."/>
            <person name="Sinharoy S."/>
            <person name="Sterck L."/>
            <person name="Viollet A."/>
            <person name="Wang B.B."/>
            <person name="Wang K."/>
            <person name="Wang M."/>
            <person name="Wang X."/>
            <person name="Warfsmann J."/>
            <person name="Weissenbach J."/>
            <person name="White D.D."/>
            <person name="White J.D."/>
            <person name="Wiley G.B."/>
            <person name="Wincker P."/>
            <person name="Xing Y."/>
            <person name="Yang L."/>
            <person name="Yao Z."/>
            <person name="Ying F."/>
            <person name="Zhai J."/>
            <person name="Zhou L."/>
            <person name="Zuber A."/>
            <person name="Denarie J."/>
            <person name="Dixon R.A."/>
            <person name="May G.D."/>
            <person name="Schwartz D.C."/>
            <person name="Rogers J."/>
            <person name="Quetier F."/>
            <person name="Town C.D."/>
            <person name="Roe B.A."/>
        </authorList>
    </citation>
    <scope>NUCLEOTIDE SEQUENCE [LARGE SCALE GENOMIC DNA]</scope>
    <source>
        <strain evidence="1">A17</strain>
        <strain evidence="2 3">cv. Jemalong A17</strain>
    </source>
</reference>
<keyword evidence="3" id="KW-1185">Reference proteome</keyword>
<organism evidence="1 3">
    <name type="scientific">Medicago truncatula</name>
    <name type="common">Barrel medic</name>
    <name type="synonym">Medicago tribuloides</name>
    <dbReference type="NCBI Taxonomy" id="3880"/>
    <lineage>
        <taxon>Eukaryota</taxon>
        <taxon>Viridiplantae</taxon>
        <taxon>Streptophyta</taxon>
        <taxon>Embryophyta</taxon>
        <taxon>Tracheophyta</taxon>
        <taxon>Spermatophyta</taxon>
        <taxon>Magnoliopsida</taxon>
        <taxon>eudicotyledons</taxon>
        <taxon>Gunneridae</taxon>
        <taxon>Pentapetalae</taxon>
        <taxon>rosids</taxon>
        <taxon>fabids</taxon>
        <taxon>Fabales</taxon>
        <taxon>Fabaceae</taxon>
        <taxon>Papilionoideae</taxon>
        <taxon>50 kb inversion clade</taxon>
        <taxon>NPAAA clade</taxon>
        <taxon>Hologalegina</taxon>
        <taxon>IRL clade</taxon>
        <taxon>Trifolieae</taxon>
        <taxon>Medicago</taxon>
    </lineage>
</organism>
<dbReference type="EMBL" id="CM001219">
    <property type="protein sequence ID" value="AES72876.1"/>
    <property type="molecule type" value="Genomic_DNA"/>
</dbReference>
<reference evidence="1 3" key="2">
    <citation type="journal article" date="2014" name="BMC Genomics">
        <title>An improved genome release (version Mt4.0) for the model legume Medicago truncatula.</title>
        <authorList>
            <person name="Tang H."/>
            <person name="Krishnakumar V."/>
            <person name="Bidwell S."/>
            <person name="Rosen B."/>
            <person name="Chan A."/>
            <person name="Zhou S."/>
            <person name="Gentzbittel L."/>
            <person name="Childs K.L."/>
            <person name="Yandell M."/>
            <person name="Gundlach H."/>
            <person name="Mayer K.F."/>
            <person name="Schwartz D.C."/>
            <person name="Town C.D."/>
        </authorList>
    </citation>
    <scope>GENOME REANNOTATION</scope>
    <source>
        <strain evidence="2 3">cv. Jemalong A17</strain>
    </source>
</reference>
<dbReference type="PaxDb" id="3880-AES72876"/>
<sequence>MVPTTALVVFSQPNFNTGFSMIPSTVQSLVPSPILYRNKIFEVKVGIKYNQRLLTLWALFPVQVIRT</sequence>
<gene>
    <name evidence="1" type="ordered locus">MTR_3g096360</name>
</gene>
<evidence type="ECO:0000313" key="2">
    <source>
        <dbReference type="EnsemblPlants" id="AES72876"/>
    </source>
</evidence>
<dbReference type="HOGENOM" id="CLU_2816241_0_0_1"/>
<dbReference type="Proteomes" id="UP000002051">
    <property type="component" value="Chromosome 3"/>
</dbReference>
<protein>
    <submittedName>
        <fullName evidence="1 2">Uncharacterized protein</fullName>
    </submittedName>
</protein>
<reference evidence="2" key="3">
    <citation type="submission" date="2015-04" db="UniProtKB">
        <authorList>
            <consortium name="EnsemblPlants"/>
        </authorList>
    </citation>
    <scope>IDENTIFICATION</scope>
    <source>
        <strain evidence="2">cv. Jemalong A17</strain>
    </source>
</reference>
<dbReference type="EnsemblPlants" id="AES72876">
    <property type="protein sequence ID" value="AES72876"/>
    <property type="gene ID" value="MTR_3g096360"/>
</dbReference>
<evidence type="ECO:0000313" key="3">
    <source>
        <dbReference type="Proteomes" id="UP000002051"/>
    </source>
</evidence>
<dbReference type="AlphaFoldDB" id="G7JBL6"/>
<proteinExistence type="predicted"/>
<accession>G7JBL6</accession>
<name>G7JBL6_MEDTR</name>